<keyword evidence="2" id="KW-1185">Reference proteome</keyword>
<comment type="caution">
    <text evidence="1">The sequence shown here is derived from an EMBL/GenBank/DDBJ whole genome shotgun (WGS) entry which is preliminary data.</text>
</comment>
<dbReference type="Proteomes" id="UP000821845">
    <property type="component" value="Chromosome 6"/>
</dbReference>
<protein>
    <submittedName>
        <fullName evidence="1">Uncharacterized protein</fullName>
    </submittedName>
</protein>
<sequence length="282" mass="30682">MQTAGARLAESSGILSTPTLMQRSSRFQPGKPLACSTVEQQNTFGRCRKTTTRDFKPAACFLATPIRPLVAITLATLDFSCHTIVCDSRSAIANLSKGRISPQALGILRPAPHSKDSMITLTWIPAHAGSVHPHLPNLNEVPHSIARGLVNRAGATGDEWDTRDNLTTSESLPNSPQAKPDAGHHPAPTTNRHVSLTCPPPPHITGCLHYPQLPVPWHSRGYAFAYAVGMSSRTVHTHQHHNPLSRLREAPRSCAFDEQTWVTQHAHEAVSRHAFKAPSCEA</sequence>
<dbReference type="EMBL" id="CM023486">
    <property type="protein sequence ID" value="KAH6928052.1"/>
    <property type="molecule type" value="Genomic_DNA"/>
</dbReference>
<gene>
    <name evidence="1" type="ORF">HPB50_011005</name>
</gene>
<accession>A0ACB7RYP6</accession>
<evidence type="ECO:0000313" key="2">
    <source>
        <dbReference type="Proteomes" id="UP000821845"/>
    </source>
</evidence>
<evidence type="ECO:0000313" key="1">
    <source>
        <dbReference type="EMBL" id="KAH6928052.1"/>
    </source>
</evidence>
<name>A0ACB7RYP6_HYAAI</name>
<organism evidence="1 2">
    <name type="scientific">Hyalomma asiaticum</name>
    <name type="common">Tick</name>
    <dbReference type="NCBI Taxonomy" id="266040"/>
    <lineage>
        <taxon>Eukaryota</taxon>
        <taxon>Metazoa</taxon>
        <taxon>Ecdysozoa</taxon>
        <taxon>Arthropoda</taxon>
        <taxon>Chelicerata</taxon>
        <taxon>Arachnida</taxon>
        <taxon>Acari</taxon>
        <taxon>Parasitiformes</taxon>
        <taxon>Ixodida</taxon>
        <taxon>Ixodoidea</taxon>
        <taxon>Ixodidae</taxon>
        <taxon>Hyalomminae</taxon>
        <taxon>Hyalomma</taxon>
    </lineage>
</organism>
<reference evidence="1" key="1">
    <citation type="submission" date="2020-05" db="EMBL/GenBank/DDBJ databases">
        <title>Large-scale comparative analyses of tick genomes elucidate their genetic diversity and vector capacities.</title>
        <authorList>
            <person name="Jia N."/>
            <person name="Wang J."/>
            <person name="Shi W."/>
            <person name="Du L."/>
            <person name="Sun Y."/>
            <person name="Zhan W."/>
            <person name="Jiang J."/>
            <person name="Wang Q."/>
            <person name="Zhang B."/>
            <person name="Ji P."/>
            <person name="Sakyi L.B."/>
            <person name="Cui X."/>
            <person name="Yuan T."/>
            <person name="Jiang B."/>
            <person name="Yang W."/>
            <person name="Lam T.T.-Y."/>
            <person name="Chang Q."/>
            <person name="Ding S."/>
            <person name="Wang X."/>
            <person name="Zhu J."/>
            <person name="Ruan X."/>
            <person name="Zhao L."/>
            <person name="Wei J."/>
            <person name="Que T."/>
            <person name="Du C."/>
            <person name="Cheng J."/>
            <person name="Dai P."/>
            <person name="Han X."/>
            <person name="Huang E."/>
            <person name="Gao Y."/>
            <person name="Liu J."/>
            <person name="Shao H."/>
            <person name="Ye R."/>
            <person name="Li L."/>
            <person name="Wei W."/>
            <person name="Wang X."/>
            <person name="Wang C."/>
            <person name="Yang T."/>
            <person name="Huo Q."/>
            <person name="Li W."/>
            <person name="Guo W."/>
            <person name="Chen H."/>
            <person name="Zhou L."/>
            <person name="Ni X."/>
            <person name="Tian J."/>
            <person name="Zhou Y."/>
            <person name="Sheng Y."/>
            <person name="Liu T."/>
            <person name="Pan Y."/>
            <person name="Xia L."/>
            <person name="Li J."/>
            <person name="Zhao F."/>
            <person name="Cao W."/>
        </authorList>
    </citation>
    <scope>NUCLEOTIDE SEQUENCE</scope>
    <source>
        <strain evidence="1">Hyas-2018</strain>
    </source>
</reference>
<proteinExistence type="predicted"/>